<evidence type="ECO:0000313" key="1">
    <source>
        <dbReference type="EMBL" id="KAJ8445952.1"/>
    </source>
</evidence>
<keyword evidence="2" id="KW-1185">Reference proteome</keyword>
<reference evidence="1" key="1">
    <citation type="submission" date="2022-04" db="EMBL/GenBank/DDBJ databases">
        <title>Carnegiea gigantea Genome sequencing and assembly v2.</title>
        <authorList>
            <person name="Copetti D."/>
            <person name="Sanderson M.J."/>
            <person name="Burquez A."/>
            <person name="Wojciechowski M.F."/>
        </authorList>
    </citation>
    <scope>NUCLEOTIDE SEQUENCE</scope>
    <source>
        <strain evidence="1">SGP5-SGP5p</strain>
        <tissue evidence="1">Aerial part</tissue>
    </source>
</reference>
<comment type="caution">
    <text evidence="1">The sequence shown here is derived from an EMBL/GenBank/DDBJ whole genome shotgun (WGS) entry which is preliminary data.</text>
</comment>
<dbReference type="Proteomes" id="UP001153076">
    <property type="component" value="Unassembled WGS sequence"/>
</dbReference>
<name>A0A9Q1KNQ1_9CARY</name>
<gene>
    <name evidence="1" type="ORF">Cgig2_003828</name>
</gene>
<proteinExistence type="predicted"/>
<protein>
    <submittedName>
        <fullName evidence="1">Uncharacterized protein</fullName>
    </submittedName>
</protein>
<dbReference type="EMBL" id="JAKOGI010000067">
    <property type="protein sequence ID" value="KAJ8445952.1"/>
    <property type="molecule type" value="Genomic_DNA"/>
</dbReference>
<organism evidence="1 2">
    <name type="scientific">Carnegiea gigantea</name>
    <dbReference type="NCBI Taxonomy" id="171969"/>
    <lineage>
        <taxon>Eukaryota</taxon>
        <taxon>Viridiplantae</taxon>
        <taxon>Streptophyta</taxon>
        <taxon>Embryophyta</taxon>
        <taxon>Tracheophyta</taxon>
        <taxon>Spermatophyta</taxon>
        <taxon>Magnoliopsida</taxon>
        <taxon>eudicotyledons</taxon>
        <taxon>Gunneridae</taxon>
        <taxon>Pentapetalae</taxon>
        <taxon>Caryophyllales</taxon>
        <taxon>Cactineae</taxon>
        <taxon>Cactaceae</taxon>
        <taxon>Cactoideae</taxon>
        <taxon>Echinocereeae</taxon>
        <taxon>Carnegiea</taxon>
    </lineage>
</organism>
<accession>A0A9Q1KNQ1</accession>
<evidence type="ECO:0000313" key="2">
    <source>
        <dbReference type="Proteomes" id="UP001153076"/>
    </source>
</evidence>
<dbReference type="AlphaFoldDB" id="A0A9Q1KNQ1"/>
<dbReference type="OrthoDB" id="442863at2759"/>
<sequence length="157" mass="17406">MAREPANVEKKVECFSLDIRSLKVPSPPPWTNTNFGFNKVVGQVNGIGTSSNIRSYDLSAVLDCEIPDAAPISNSDSGCELLEALKAATLTSYRRRLYFLRVLLHAYKEVVFYEGVVVRTARFSDLSLWASRYPISQSPLHLLTLLGNSVTSSPLRL</sequence>